<keyword evidence="6" id="KW-1185">Reference proteome</keyword>
<dbReference type="InterPro" id="IPR005031">
    <property type="entry name" value="COQ10_START"/>
</dbReference>
<evidence type="ECO:0000313" key="6">
    <source>
        <dbReference type="Proteomes" id="UP000682308"/>
    </source>
</evidence>
<dbReference type="Proteomes" id="UP000682308">
    <property type="component" value="Unassembled WGS sequence"/>
</dbReference>
<dbReference type="Pfam" id="PF03364">
    <property type="entry name" value="Polyketide_cyc"/>
    <property type="match status" value="1"/>
</dbReference>
<dbReference type="InterPro" id="IPR036736">
    <property type="entry name" value="ACP-like_sf"/>
</dbReference>
<feature type="compositionally biased region" description="Basic and acidic residues" evidence="3">
    <location>
        <begin position="81"/>
        <end position="90"/>
    </location>
</feature>
<dbReference type="Gene3D" id="1.10.1200.10">
    <property type="entry name" value="ACP-like"/>
    <property type="match status" value="1"/>
</dbReference>
<evidence type="ECO:0000313" key="5">
    <source>
        <dbReference type="EMBL" id="MBR8639586.1"/>
    </source>
</evidence>
<dbReference type="CDD" id="cd08860">
    <property type="entry name" value="TcmN_ARO-CYC_like"/>
    <property type="match status" value="1"/>
</dbReference>
<dbReference type="PROSITE" id="PS00012">
    <property type="entry name" value="PHOSPHOPANTETHEINE"/>
    <property type="match status" value="1"/>
</dbReference>
<keyword evidence="1" id="KW-0596">Phosphopantetheine</keyword>
<feature type="region of interest" description="Disordered" evidence="3">
    <location>
        <begin position="59"/>
        <end position="90"/>
    </location>
</feature>
<keyword evidence="2" id="KW-0597">Phosphoprotein</keyword>
<proteinExistence type="predicted"/>
<dbReference type="PROSITE" id="PS50075">
    <property type="entry name" value="CARRIER"/>
    <property type="match status" value="1"/>
</dbReference>
<dbReference type="EMBL" id="JAGTPG010000001">
    <property type="protein sequence ID" value="MBR8639586.1"/>
    <property type="molecule type" value="Genomic_DNA"/>
</dbReference>
<dbReference type="AlphaFoldDB" id="A0A941J2J3"/>
<dbReference type="Gene3D" id="3.30.530.20">
    <property type="match status" value="1"/>
</dbReference>
<dbReference type="InterPro" id="IPR023393">
    <property type="entry name" value="START-like_dom_sf"/>
</dbReference>
<dbReference type="InterPro" id="IPR006162">
    <property type="entry name" value="Ppantetheine_attach_site"/>
</dbReference>
<sequence>MSSEVTLEELAALMKKAAGVTVEPHDLEARADTPFAEFGLDSLGLLGIVGELENRHGRALPTDAERCKTPATSSTSSTARSRQEPDMAGHTENEITIAAPLDLVWDMTNDVESWPQLFSEYADAEVLTREGDTVTFRLTMHPDENGKVWSWVSERTTDREKLTVRARRIETGPFEYMNILWEYEETPAGVRMHWTQDFAMKPDAPVDDAGMTDIINRNSPVQLALIRDRIEQAATTAPA</sequence>
<evidence type="ECO:0000256" key="2">
    <source>
        <dbReference type="ARBA" id="ARBA00022553"/>
    </source>
</evidence>
<dbReference type="SUPFAM" id="SSF47336">
    <property type="entry name" value="ACP-like"/>
    <property type="match status" value="1"/>
</dbReference>
<accession>A0A941J2J3</accession>
<name>A0A941J2J3_9ACTN</name>
<dbReference type="InterPro" id="IPR009081">
    <property type="entry name" value="PP-bd_ACP"/>
</dbReference>
<comment type="caution">
    <text evidence="5">The sequence shown here is derived from an EMBL/GenBank/DDBJ whole genome shotgun (WGS) entry which is preliminary data.</text>
</comment>
<evidence type="ECO:0000256" key="1">
    <source>
        <dbReference type="ARBA" id="ARBA00022450"/>
    </source>
</evidence>
<dbReference type="Pfam" id="PF00550">
    <property type="entry name" value="PP-binding"/>
    <property type="match status" value="1"/>
</dbReference>
<dbReference type="SUPFAM" id="SSF55961">
    <property type="entry name" value="Bet v1-like"/>
    <property type="match status" value="1"/>
</dbReference>
<feature type="compositionally biased region" description="Low complexity" evidence="3">
    <location>
        <begin position="71"/>
        <end position="80"/>
    </location>
</feature>
<feature type="domain" description="Carrier" evidence="4">
    <location>
        <begin position="4"/>
        <end position="83"/>
    </location>
</feature>
<gene>
    <name evidence="5" type="ORF">KEF29_10440</name>
</gene>
<reference evidence="5 6" key="1">
    <citation type="submission" date="2021-04" db="EMBL/GenBank/DDBJ databases">
        <title>Characterization of the biosynthetic gene cluster of new lipopeptides with antitumor activity in the genome of the marine Streptomyces PHM034.</title>
        <authorList>
            <person name="Ceniceros A."/>
            <person name="Canedo L."/>
            <person name="Mendez C."/>
            <person name="Olano C."/>
            <person name="Schleissner C."/>
            <person name="Cuevas C."/>
            <person name="De La Calle F."/>
            <person name="Salas J.A."/>
        </authorList>
    </citation>
    <scope>NUCLEOTIDE SEQUENCE [LARGE SCALE GENOMIC DNA]</scope>
    <source>
        <strain evidence="5 6">PHM034</strain>
    </source>
</reference>
<evidence type="ECO:0000259" key="4">
    <source>
        <dbReference type="PROSITE" id="PS50075"/>
    </source>
</evidence>
<organism evidence="5 6">
    <name type="scientific">Streptomyces tuirus</name>
    <dbReference type="NCBI Taxonomy" id="68278"/>
    <lineage>
        <taxon>Bacteria</taxon>
        <taxon>Bacillati</taxon>
        <taxon>Actinomycetota</taxon>
        <taxon>Actinomycetes</taxon>
        <taxon>Kitasatosporales</taxon>
        <taxon>Streptomycetaceae</taxon>
        <taxon>Streptomyces</taxon>
    </lineage>
</organism>
<protein>
    <submittedName>
        <fullName evidence="5">SRPBCC family protein</fullName>
    </submittedName>
</protein>
<evidence type="ECO:0000256" key="3">
    <source>
        <dbReference type="SAM" id="MobiDB-lite"/>
    </source>
</evidence>